<dbReference type="RefSeq" id="WP_165061313.1">
    <property type="nucleotide sequence ID" value="NZ_JAADJS010000005.1"/>
</dbReference>
<organism evidence="7 8">
    <name type="scientific">Rahnella contaminans</name>
    <dbReference type="NCBI Taxonomy" id="2703882"/>
    <lineage>
        <taxon>Bacteria</taxon>
        <taxon>Pseudomonadati</taxon>
        <taxon>Pseudomonadota</taxon>
        <taxon>Gammaproteobacteria</taxon>
        <taxon>Enterobacterales</taxon>
        <taxon>Yersiniaceae</taxon>
        <taxon>Rahnella</taxon>
    </lineage>
</organism>
<dbReference type="PANTHER" id="PTHR45138:SF9">
    <property type="entry name" value="DIGUANYLATE CYCLASE DGCM-RELATED"/>
    <property type="match status" value="1"/>
</dbReference>
<evidence type="ECO:0000256" key="3">
    <source>
        <dbReference type="ARBA" id="ARBA00012528"/>
    </source>
</evidence>
<evidence type="ECO:0000256" key="5">
    <source>
        <dbReference type="SAM" id="Phobius"/>
    </source>
</evidence>
<dbReference type="GO" id="GO:0052621">
    <property type="term" value="F:diguanylate cyclase activity"/>
    <property type="evidence" value="ECO:0007669"/>
    <property type="project" value="UniProtKB-EC"/>
</dbReference>
<dbReference type="NCBIfam" id="TIGR00254">
    <property type="entry name" value="GGDEF"/>
    <property type="match status" value="1"/>
</dbReference>
<evidence type="ECO:0000313" key="7">
    <source>
        <dbReference type="EMBL" id="NGX89301.1"/>
    </source>
</evidence>
<accession>A0A6M2B9R3</accession>
<comment type="cofactor">
    <cofactor evidence="1">
        <name>Mg(2+)</name>
        <dbReference type="ChEBI" id="CHEBI:18420"/>
    </cofactor>
</comment>
<dbReference type="Pfam" id="PF00990">
    <property type="entry name" value="GGDEF"/>
    <property type="match status" value="1"/>
</dbReference>
<dbReference type="AlphaFoldDB" id="A0A6M2B9R3"/>
<dbReference type="Proteomes" id="UP000476696">
    <property type="component" value="Unassembled WGS sequence"/>
</dbReference>
<keyword evidence="5" id="KW-0472">Membrane</keyword>
<feature type="transmembrane region" description="Helical" evidence="5">
    <location>
        <begin position="130"/>
        <end position="150"/>
    </location>
</feature>
<gene>
    <name evidence="7" type="ORF">GW579_19645</name>
</gene>
<reference evidence="7 8" key="2">
    <citation type="submission" date="2020-03" db="EMBL/GenBank/DDBJ databases">
        <title>Rahnella aceri sp. nov., isoated from traditional Jeju Makgeolli.</title>
        <authorList>
            <person name="Kim I.S."/>
            <person name="Jeon D."/>
        </authorList>
    </citation>
    <scope>NUCLEOTIDE SEQUENCE [LARGE SCALE GENOMIC DNA]</scope>
    <source>
        <strain evidence="7 8">Lac-M11</strain>
    </source>
</reference>
<keyword evidence="5" id="KW-0812">Transmembrane</keyword>
<comment type="pathway">
    <text evidence="2">Purine metabolism; 3',5'-cyclic di-GMP biosynthesis.</text>
</comment>
<feature type="transmembrane region" description="Helical" evidence="5">
    <location>
        <begin position="69"/>
        <end position="93"/>
    </location>
</feature>
<sequence>MNNDVLPMITSSIHIISVVYFALSIPSLYLMAHKKVDSRACQIAIGIFSGLIANYIYKNTLLSSDALLGLTLCPIVLVSLIFGPYALFFGGLVHLLRVVNNSPHYTLFLLSFIALSFISEIWKGRKYTKFLLVIAVSDVFSILLNWQFLHEREILNSSIIRALFSIFFLSLLYVFFAKIIQIFLNIKVLEKRAQTDQLTGLPNRFGIIDHINHMKIGRERFYLSLIDVDFFKTVNDTYGHLTGDKILVEIATLIGDNIRGSDYLGRFGGEEFMLIIDAPDMKTAESTLERLLSTVRSNEFINFEGDRTFRLTISAGVALCEKTCMPDTVINSADAALYKAKEGGRNRVEFGVSCYPVNL</sequence>
<dbReference type="PROSITE" id="PS50887">
    <property type="entry name" value="GGDEF"/>
    <property type="match status" value="1"/>
</dbReference>
<evidence type="ECO:0000259" key="6">
    <source>
        <dbReference type="PROSITE" id="PS50887"/>
    </source>
</evidence>
<comment type="catalytic activity">
    <reaction evidence="4">
        <text>2 GTP = 3',3'-c-di-GMP + 2 diphosphate</text>
        <dbReference type="Rhea" id="RHEA:24898"/>
        <dbReference type="ChEBI" id="CHEBI:33019"/>
        <dbReference type="ChEBI" id="CHEBI:37565"/>
        <dbReference type="ChEBI" id="CHEBI:58805"/>
        <dbReference type="EC" id="2.7.7.65"/>
    </reaction>
</comment>
<dbReference type="SMART" id="SM00267">
    <property type="entry name" value="GGDEF"/>
    <property type="match status" value="1"/>
</dbReference>
<dbReference type="SUPFAM" id="SSF55073">
    <property type="entry name" value="Nucleotide cyclase"/>
    <property type="match status" value="1"/>
</dbReference>
<name>A0A6M2B9R3_9GAMM</name>
<reference evidence="7 8" key="1">
    <citation type="submission" date="2020-01" db="EMBL/GenBank/DDBJ databases">
        <authorList>
            <person name="Lee S.D."/>
        </authorList>
    </citation>
    <scope>NUCLEOTIDE SEQUENCE [LARGE SCALE GENOMIC DNA]</scope>
    <source>
        <strain evidence="7 8">Lac-M11</strain>
    </source>
</reference>
<dbReference type="InterPro" id="IPR043128">
    <property type="entry name" value="Rev_trsase/Diguanyl_cyclase"/>
</dbReference>
<protein>
    <recommendedName>
        <fullName evidence="3">diguanylate cyclase</fullName>
        <ecNumber evidence="3">2.7.7.65</ecNumber>
    </recommendedName>
</protein>
<feature type="transmembrane region" description="Helical" evidence="5">
    <location>
        <begin position="12"/>
        <end position="32"/>
    </location>
</feature>
<dbReference type="FunFam" id="3.30.70.270:FF:000001">
    <property type="entry name" value="Diguanylate cyclase domain protein"/>
    <property type="match status" value="1"/>
</dbReference>
<dbReference type="Gene3D" id="3.30.70.270">
    <property type="match status" value="1"/>
</dbReference>
<evidence type="ECO:0000313" key="8">
    <source>
        <dbReference type="Proteomes" id="UP000476696"/>
    </source>
</evidence>
<feature type="transmembrane region" description="Helical" evidence="5">
    <location>
        <begin position="105"/>
        <end position="124"/>
    </location>
</feature>
<proteinExistence type="predicted"/>
<keyword evidence="5" id="KW-1133">Transmembrane helix</keyword>
<keyword evidence="8" id="KW-1185">Reference proteome</keyword>
<feature type="transmembrane region" description="Helical" evidence="5">
    <location>
        <begin position="162"/>
        <end position="184"/>
    </location>
</feature>
<comment type="caution">
    <text evidence="7">The sequence shown here is derived from an EMBL/GenBank/DDBJ whole genome shotgun (WGS) entry which is preliminary data.</text>
</comment>
<evidence type="ECO:0000256" key="4">
    <source>
        <dbReference type="ARBA" id="ARBA00034247"/>
    </source>
</evidence>
<dbReference type="InterPro" id="IPR000160">
    <property type="entry name" value="GGDEF_dom"/>
</dbReference>
<dbReference type="InterPro" id="IPR050469">
    <property type="entry name" value="Diguanylate_Cyclase"/>
</dbReference>
<dbReference type="EC" id="2.7.7.65" evidence="3"/>
<dbReference type="InterPro" id="IPR029787">
    <property type="entry name" value="Nucleotide_cyclase"/>
</dbReference>
<dbReference type="PANTHER" id="PTHR45138">
    <property type="entry name" value="REGULATORY COMPONENTS OF SENSORY TRANSDUCTION SYSTEM"/>
    <property type="match status" value="1"/>
</dbReference>
<evidence type="ECO:0000256" key="2">
    <source>
        <dbReference type="ARBA" id="ARBA00004665"/>
    </source>
</evidence>
<dbReference type="EMBL" id="JAADJS010000005">
    <property type="protein sequence ID" value="NGX89301.1"/>
    <property type="molecule type" value="Genomic_DNA"/>
</dbReference>
<feature type="domain" description="GGDEF" evidence="6">
    <location>
        <begin position="219"/>
        <end position="353"/>
    </location>
</feature>
<dbReference type="CDD" id="cd01949">
    <property type="entry name" value="GGDEF"/>
    <property type="match status" value="1"/>
</dbReference>
<evidence type="ECO:0000256" key="1">
    <source>
        <dbReference type="ARBA" id="ARBA00001946"/>
    </source>
</evidence>